<dbReference type="AlphaFoldDB" id="A0A7Z0HXE1"/>
<gene>
    <name evidence="2" type="ORF">HUK65_03545</name>
</gene>
<feature type="domain" description="Methyltransferase type 11" evidence="1">
    <location>
        <begin position="77"/>
        <end position="124"/>
    </location>
</feature>
<evidence type="ECO:0000313" key="3">
    <source>
        <dbReference type="Proteomes" id="UP000529417"/>
    </source>
</evidence>
<dbReference type="CDD" id="cd02440">
    <property type="entry name" value="AdoMet_MTases"/>
    <property type="match status" value="1"/>
</dbReference>
<keyword evidence="2" id="KW-0808">Transferase</keyword>
<dbReference type="SUPFAM" id="SSF53335">
    <property type="entry name" value="S-adenosyl-L-methionine-dependent methyltransferases"/>
    <property type="match status" value="1"/>
</dbReference>
<proteinExistence type="predicted"/>
<dbReference type="Pfam" id="PF08241">
    <property type="entry name" value="Methyltransf_11"/>
    <property type="match status" value="1"/>
</dbReference>
<comment type="caution">
    <text evidence="2">The sequence shown here is derived from an EMBL/GenBank/DDBJ whole genome shotgun (WGS) entry which is preliminary data.</text>
</comment>
<dbReference type="RefSeq" id="WP_179904756.1">
    <property type="nucleotide sequence ID" value="NZ_JACBXS010000005.1"/>
</dbReference>
<organism evidence="2 3">
    <name type="scientific">Rhabdonatronobacter sediminivivens</name>
    <dbReference type="NCBI Taxonomy" id="2743469"/>
    <lineage>
        <taxon>Bacteria</taxon>
        <taxon>Pseudomonadati</taxon>
        <taxon>Pseudomonadota</taxon>
        <taxon>Alphaproteobacteria</taxon>
        <taxon>Rhodobacterales</taxon>
        <taxon>Paracoccaceae</taxon>
        <taxon>Rhabdonatronobacter</taxon>
    </lineage>
</organism>
<keyword evidence="2" id="KW-0489">Methyltransferase</keyword>
<protein>
    <submittedName>
        <fullName evidence="2">Class I SAM-dependent methyltransferase</fullName>
    </submittedName>
</protein>
<dbReference type="Gene3D" id="3.40.50.150">
    <property type="entry name" value="Vaccinia Virus protein VP39"/>
    <property type="match status" value="1"/>
</dbReference>
<evidence type="ECO:0000313" key="2">
    <source>
        <dbReference type="EMBL" id="NYS24054.1"/>
    </source>
</evidence>
<reference evidence="2 3" key="1">
    <citation type="journal article" date="2000" name="Arch. Microbiol.">
        <title>Rhodobaca bogoriensis gen. nov. and sp. nov., an alkaliphilic purple nonsulfur bacterium from African Rift Valley soda lakes.</title>
        <authorList>
            <person name="Milford A.D."/>
            <person name="Achenbach L.A."/>
            <person name="Jung D.O."/>
            <person name="Madigan M.T."/>
        </authorList>
    </citation>
    <scope>NUCLEOTIDE SEQUENCE [LARGE SCALE GENOMIC DNA]</scope>
    <source>
        <strain evidence="2 3">2376</strain>
    </source>
</reference>
<dbReference type="Proteomes" id="UP000529417">
    <property type="component" value="Unassembled WGS sequence"/>
</dbReference>
<accession>A0A7Z0HXE1</accession>
<name>A0A7Z0HXE1_9RHOB</name>
<dbReference type="GO" id="GO:0032259">
    <property type="term" value="P:methylation"/>
    <property type="evidence" value="ECO:0007669"/>
    <property type="project" value="UniProtKB-KW"/>
</dbReference>
<dbReference type="InterPro" id="IPR013216">
    <property type="entry name" value="Methyltransf_11"/>
</dbReference>
<dbReference type="GO" id="GO:0008757">
    <property type="term" value="F:S-adenosylmethionine-dependent methyltransferase activity"/>
    <property type="evidence" value="ECO:0007669"/>
    <property type="project" value="InterPro"/>
</dbReference>
<sequence length="224" mass="25786">MRYALFHFLMRIKRPFMASARRKRMAEFARRMQISGGERIIDLGGTPGFWDDAPVSLDLTIVNLPGFNPPEPGPSHHRITLLDGDACDLAAFADQSFDIAFSNSVIEHVGDLERRQSMAGEVRRLAPAYWVQTPAIWFPVEAHTMMPFWWFYPEWLQRALIRRWRRKLPAWTEMVETTTIVSRGEMVRSFPDAALWTEWKLGFPKSYVAYKRGAMADPHAAEGA</sequence>
<dbReference type="InterPro" id="IPR029063">
    <property type="entry name" value="SAM-dependent_MTases_sf"/>
</dbReference>
<dbReference type="EMBL" id="JACBXS010000005">
    <property type="protein sequence ID" value="NYS24054.1"/>
    <property type="molecule type" value="Genomic_DNA"/>
</dbReference>
<evidence type="ECO:0000259" key="1">
    <source>
        <dbReference type="Pfam" id="PF08241"/>
    </source>
</evidence>
<keyword evidence="3" id="KW-1185">Reference proteome</keyword>